<evidence type="ECO:0000313" key="2">
    <source>
        <dbReference type="Proteomes" id="UP000034078"/>
    </source>
</evidence>
<sequence>MARKLYPKKKVATLPFSDLVETGSPDLFYSVQQALQNEGVLLIDLSSGDIIEGQVNIPSVGMIAGNKPVNVKRQMGFVQPTLPGSVEVEKADIDAVLILNEEAQEPGRPLYVLIQVVDVDEMDLWNSLALTVARQFILKTRDGLQPEVVFGVTSLSRSSGKDSSARNAALRKIRNFSLLGTDSISDTEILSDKDFYDDEALKVRPRP</sequence>
<gene>
    <name evidence="1" type="ORF">UX01_C0018G0011</name>
</gene>
<dbReference type="EMBL" id="LCKO01000018">
    <property type="protein sequence ID" value="KKT98896.1"/>
    <property type="molecule type" value="Genomic_DNA"/>
</dbReference>
<comment type="caution">
    <text evidence="1">The sequence shown here is derived from an EMBL/GenBank/DDBJ whole genome shotgun (WGS) entry which is preliminary data.</text>
</comment>
<name>A0A837INV6_9BACT</name>
<proteinExistence type="predicted"/>
<protein>
    <submittedName>
        <fullName evidence="1">Uncharacterized protein</fullName>
    </submittedName>
</protein>
<dbReference type="AlphaFoldDB" id="A0A837INV6"/>
<accession>A0A837INV6</accession>
<reference evidence="1 2" key="1">
    <citation type="journal article" date="2015" name="Nature">
        <title>rRNA introns, odd ribosomes, and small enigmatic genomes across a large radiation of phyla.</title>
        <authorList>
            <person name="Brown C.T."/>
            <person name="Hug L.A."/>
            <person name="Thomas B.C."/>
            <person name="Sharon I."/>
            <person name="Castelle C.J."/>
            <person name="Singh A."/>
            <person name="Wilkins M.J."/>
            <person name="Williams K.H."/>
            <person name="Banfield J.F."/>
        </authorList>
    </citation>
    <scope>NUCLEOTIDE SEQUENCE [LARGE SCALE GENOMIC DNA]</scope>
</reference>
<dbReference type="Proteomes" id="UP000034078">
    <property type="component" value="Unassembled WGS sequence"/>
</dbReference>
<evidence type="ECO:0000313" key="1">
    <source>
        <dbReference type="EMBL" id="KKT98896.1"/>
    </source>
</evidence>
<organism evidence="1 2">
    <name type="scientific">Candidatus Collierbacteria bacterium GW2011_GWB2_45_17</name>
    <dbReference type="NCBI Taxonomy" id="1618388"/>
    <lineage>
        <taxon>Bacteria</taxon>
        <taxon>Candidatus Collieribacteriota</taxon>
    </lineage>
</organism>